<reference evidence="3" key="1">
    <citation type="submission" date="2016-10" db="EMBL/GenBank/DDBJ databases">
        <authorList>
            <person name="Varghese N."/>
            <person name="Submissions S."/>
        </authorList>
    </citation>
    <scope>NUCLEOTIDE SEQUENCE [LARGE SCALE GENOMIC DNA]</scope>
    <source>
        <strain evidence="3">DSM 22251</strain>
    </source>
</reference>
<dbReference type="EMBL" id="FORQ01000001">
    <property type="protein sequence ID" value="SFI60984.1"/>
    <property type="molecule type" value="Genomic_DNA"/>
</dbReference>
<keyword evidence="3" id="KW-1185">Reference proteome</keyword>
<evidence type="ECO:0000259" key="1">
    <source>
        <dbReference type="Pfam" id="PF12728"/>
    </source>
</evidence>
<name>A0A1I3JLD0_9FLAO</name>
<accession>A0A1I3JLD0</accession>
<dbReference type="Proteomes" id="UP000242560">
    <property type="component" value="Unassembled WGS sequence"/>
</dbReference>
<dbReference type="Pfam" id="PF12728">
    <property type="entry name" value="HTH_17"/>
    <property type="match status" value="1"/>
</dbReference>
<dbReference type="InterPro" id="IPR010093">
    <property type="entry name" value="SinI_DNA-bd"/>
</dbReference>
<dbReference type="GO" id="GO:0003677">
    <property type="term" value="F:DNA binding"/>
    <property type="evidence" value="ECO:0007669"/>
    <property type="project" value="InterPro"/>
</dbReference>
<feature type="domain" description="Helix-turn-helix" evidence="1">
    <location>
        <begin position="45"/>
        <end position="94"/>
    </location>
</feature>
<dbReference type="AlphaFoldDB" id="A0A1I3JLD0"/>
<dbReference type="InterPro" id="IPR041657">
    <property type="entry name" value="HTH_17"/>
</dbReference>
<organism evidence="2 3">
    <name type="scientific">Kaistella treverensis</name>
    <dbReference type="NCBI Taxonomy" id="631455"/>
    <lineage>
        <taxon>Bacteria</taxon>
        <taxon>Pseudomonadati</taxon>
        <taxon>Bacteroidota</taxon>
        <taxon>Flavobacteriia</taxon>
        <taxon>Flavobacteriales</taxon>
        <taxon>Weeksellaceae</taxon>
        <taxon>Chryseobacterium group</taxon>
        <taxon>Kaistella</taxon>
    </lineage>
</organism>
<gene>
    <name evidence="2" type="ORF">SAMN05421638_0246</name>
</gene>
<dbReference type="NCBIfam" id="TIGR01764">
    <property type="entry name" value="excise"/>
    <property type="match status" value="1"/>
</dbReference>
<proteinExistence type="predicted"/>
<evidence type="ECO:0000313" key="3">
    <source>
        <dbReference type="Proteomes" id="UP000242560"/>
    </source>
</evidence>
<protein>
    <submittedName>
        <fullName evidence="2">DNA binding domain-containing protein, excisionase family</fullName>
    </submittedName>
</protein>
<evidence type="ECO:0000313" key="2">
    <source>
        <dbReference type="EMBL" id="SFI60984.1"/>
    </source>
</evidence>
<sequence length="114" mass="13652">MLFLWFSMLTFALTKRVNENMERDEIIIHKLNRIEKHIFGLKEILNVEELSDYTGFKKSYIYKLVHSNSIAFSKPNGKVLFFERKKIDAWLLKNSHKSNDEIQQEAIEFSLRKK</sequence>